<dbReference type="RefSeq" id="WP_283868693.1">
    <property type="nucleotide sequence ID" value="NZ_CP126101.1"/>
</dbReference>
<name>A0AAX3WQ59_9BACI</name>
<reference evidence="1" key="1">
    <citation type="submission" date="2023-05" db="EMBL/GenBank/DDBJ databases">
        <title>Comparative genomics of Bacillaceae isolates and their secondary metabolite potential.</title>
        <authorList>
            <person name="Song L."/>
            <person name="Nielsen L.J."/>
            <person name="Mohite O."/>
            <person name="Xu X."/>
            <person name="Weber T."/>
            <person name="Kovacs A.T."/>
        </authorList>
    </citation>
    <scope>NUCLEOTIDE SEQUENCE</scope>
    <source>
        <strain evidence="1">LY1</strain>
    </source>
</reference>
<protein>
    <submittedName>
        <fullName evidence="1">Uncharacterized protein</fullName>
    </submittedName>
</protein>
<sequence>MQEVEYMTAVSQQSSAGTEELLATMEQYMTSNSKAQQLAAIADTLRIALAKFQY</sequence>
<evidence type="ECO:0000313" key="2">
    <source>
        <dbReference type="Proteomes" id="UP001178322"/>
    </source>
</evidence>
<organism evidence="1 2">
    <name type="scientific">Lysinibacillus pakistanensis</name>
    <dbReference type="NCBI Taxonomy" id="759811"/>
    <lineage>
        <taxon>Bacteria</taxon>
        <taxon>Bacillati</taxon>
        <taxon>Bacillota</taxon>
        <taxon>Bacilli</taxon>
        <taxon>Bacillales</taxon>
        <taxon>Bacillaceae</taxon>
        <taxon>Lysinibacillus</taxon>
    </lineage>
</organism>
<accession>A0AAX3WQ59</accession>
<dbReference type="AlphaFoldDB" id="A0AAX3WQ59"/>
<gene>
    <name evidence="1" type="ORF">QNH24_16820</name>
</gene>
<dbReference type="EMBL" id="CP126101">
    <property type="protein sequence ID" value="WHY49985.1"/>
    <property type="molecule type" value="Genomic_DNA"/>
</dbReference>
<dbReference type="Proteomes" id="UP001178322">
    <property type="component" value="Chromosome"/>
</dbReference>
<proteinExistence type="predicted"/>
<evidence type="ECO:0000313" key="1">
    <source>
        <dbReference type="EMBL" id="WHY49985.1"/>
    </source>
</evidence>